<reference evidence="1 2" key="1">
    <citation type="submission" date="2011-10" db="EMBL/GenBank/DDBJ databases">
        <title>Metabolic and evolutionary patterns in the extreme acidophile Ferroplasma acidiphilum.</title>
        <authorList>
            <person name="Golyshina O.V."/>
            <person name="Kozyavkin S.A."/>
            <person name="Tatusov R.L."/>
            <person name="Slesarev A.I."/>
            <person name="Golyshin P.N."/>
        </authorList>
    </citation>
    <scope>NUCLEOTIDE SEQUENCE [LARGE SCALE GENOMIC DNA]</scope>
    <source>
        <strain evidence="2">Y</strain>
    </source>
</reference>
<proteinExistence type="predicted"/>
<organism evidence="1 2">
    <name type="scientific">Ferroplasma acidiphilum</name>
    <dbReference type="NCBI Taxonomy" id="74969"/>
    <lineage>
        <taxon>Archaea</taxon>
        <taxon>Methanobacteriati</taxon>
        <taxon>Thermoplasmatota</taxon>
        <taxon>Thermoplasmata</taxon>
        <taxon>Thermoplasmatales</taxon>
        <taxon>Ferroplasmaceae</taxon>
        <taxon>Ferroplasma</taxon>
    </lineage>
</organism>
<dbReference type="AlphaFoldDB" id="A0A1V0N4B9"/>
<keyword evidence="2" id="KW-1185">Reference proteome</keyword>
<dbReference type="GeneID" id="84217665"/>
<dbReference type="Gene3D" id="3.30.1780.10">
    <property type="entry name" value="ornithine cyclodeaminase, domain 1"/>
    <property type="match status" value="1"/>
</dbReference>
<dbReference type="Proteomes" id="UP000192050">
    <property type="component" value="Chromosome"/>
</dbReference>
<dbReference type="InterPro" id="IPR023401">
    <property type="entry name" value="ODC_N"/>
</dbReference>
<dbReference type="InterPro" id="IPR003462">
    <property type="entry name" value="ODC_Mu_crystall"/>
</dbReference>
<dbReference type="EMBL" id="CP015363">
    <property type="protein sequence ID" value="ARD84947.1"/>
    <property type="molecule type" value="Genomic_DNA"/>
</dbReference>
<protein>
    <submittedName>
        <fullName evidence="1">Ornithine cyclodeaminase</fullName>
    </submittedName>
</protein>
<dbReference type="KEGG" id="fai:FAD_1066"/>
<dbReference type="PANTHER" id="PTHR13812:SF19">
    <property type="entry name" value="KETIMINE REDUCTASE MU-CRYSTALLIN"/>
    <property type="match status" value="1"/>
</dbReference>
<dbReference type="RefSeq" id="WP_081142435.1">
    <property type="nucleotide sequence ID" value="NZ_CP015363.1"/>
</dbReference>
<dbReference type="InterPro" id="IPR036291">
    <property type="entry name" value="NAD(P)-bd_dom_sf"/>
</dbReference>
<evidence type="ECO:0000313" key="1">
    <source>
        <dbReference type="EMBL" id="ARD84947.1"/>
    </source>
</evidence>
<dbReference type="STRING" id="74969.FAD_1066"/>
<sequence>MITYVTEEDVKSNLKMGECIEELRKAFKSYGNGASDAHPRDRIMNNNSMLNTMPGVYGARHLAGLKTYYAGPSGIHFVVIIFNTEKPEDLYILEANTLGQIRTGALAAMATSEVVKERAINFTLIGSGFQAESQFLAMKEIFNLKHAHVYSKNPSHSKAFADKFGIESVDSLDVLKESDVITSITNSNSPIFNYSQLPERYHINLAGSNFPIRREAAPDVLDNSDVVIVENLEQAMKESAEIMGVQKKEKIVELKDYMINKGKYPGNKTIFKSMGIGLEDVAAGYVILKNMGIINF</sequence>
<dbReference type="PANTHER" id="PTHR13812">
    <property type="entry name" value="KETIMINE REDUCTASE MU-CRYSTALLIN"/>
    <property type="match status" value="1"/>
</dbReference>
<dbReference type="Gene3D" id="3.40.50.720">
    <property type="entry name" value="NAD(P)-binding Rossmann-like Domain"/>
    <property type="match status" value="1"/>
</dbReference>
<name>A0A1V0N4B9_9ARCH</name>
<dbReference type="OrthoDB" id="21421at2157"/>
<evidence type="ECO:0000313" key="2">
    <source>
        <dbReference type="Proteomes" id="UP000192050"/>
    </source>
</evidence>
<dbReference type="NCBIfam" id="NF005011">
    <property type="entry name" value="PRK06407.1"/>
    <property type="match status" value="1"/>
</dbReference>
<dbReference type="PIRSF" id="PIRSF001439">
    <property type="entry name" value="CryM"/>
    <property type="match status" value="1"/>
</dbReference>
<dbReference type="Pfam" id="PF02423">
    <property type="entry name" value="OCD_Mu_crystall"/>
    <property type="match status" value="1"/>
</dbReference>
<dbReference type="GO" id="GO:0005737">
    <property type="term" value="C:cytoplasm"/>
    <property type="evidence" value="ECO:0007669"/>
    <property type="project" value="TreeGrafter"/>
</dbReference>
<accession>A0A1V0N4B9</accession>
<dbReference type="SUPFAM" id="SSF51735">
    <property type="entry name" value="NAD(P)-binding Rossmann-fold domains"/>
    <property type="match status" value="1"/>
</dbReference>
<gene>
    <name evidence="1" type="ORF">FAD_1066</name>
</gene>